<feature type="signal peptide" evidence="3">
    <location>
        <begin position="1"/>
        <end position="17"/>
    </location>
</feature>
<dbReference type="PANTHER" id="PTHR22963">
    <property type="entry name" value="ENDOGLIN-RELATED"/>
    <property type="match status" value="1"/>
</dbReference>
<proteinExistence type="predicted"/>
<dbReference type="RefSeq" id="XP_047738610.1">
    <property type="nucleotide sequence ID" value="XM_047882654.1"/>
</dbReference>
<organism evidence="5 7">
    <name type="scientific">Hyalella azteca</name>
    <name type="common">Amphipod</name>
    <dbReference type="NCBI Taxonomy" id="294128"/>
    <lineage>
        <taxon>Eukaryota</taxon>
        <taxon>Metazoa</taxon>
        <taxon>Ecdysozoa</taxon>
        <taxon>Arthropoda</taxon>
        <taxon>Crustacea</taxon>
        <taxon>Multicrustacea</taxon>
        <taxon>Malacostraca</taxon>
        <taxon>Eumalacostraca</taxon>
        <taxon>Peracarida</taxon>
        <taxon>Amphipoda</taxon>
        <taxon>Senticaudata</taxon>
        <taxon>Talitrida</taxon>
        <taxon>Talitroidea</taxon>
        <taxon>Hyalellidae</taxon>
        <taxon>Hyalella</taxon>
    </lineage>
</organism>
<dbReference type="AlphaFoldDB" id="A0A979FNI0"/>
<comment type="caution">
    <text evidence="1">Lacks conserved residue(s) required for the propagation of feature annotation.</text>
</comment>
<evidence type="ECO:0000313" key="5">
    <source>
        <dbReference type="Proteomes" id="UP000694843"/>
    </source>
</evidence>
<dbReference type="SMART" id="SM00181">
    <property type="entry name" value="EGF"/>
    <property type="match status" value="9"/>
</dbReference>
<evidence type="ECO:0000256" key="2">
    <source>
        <dbReference type="SAM" id="MobiDB-lite"/>
    </source>
</evidence>
<dbReference type="PROSITE" id="PS50026">
    <property type="entry name" value="EGF_3"/>
    <property type="match status" value="3"/>
</dbReference>
<evidence type="ECO:0000259" key="4">
    <source>
        <dbReference type="PROSITE" id="PS50026"/>
    </source>
</evidence>
<dbReference type="InterPro" id="IPR048407">
    <property type="entry name" value="Dumpy_DPY"/>
</dbReference>
<evidence type="ECO:0000256" key="1">
    <source>
        <dbReference type="PROSITE-ProRule" id="PRU00076"/>
    </source>
</evidence>
<accession>A0A979FNI0</accession>
<dbReference type="OMA" id="HECESDS"/>
<feature type="disulfide bond" evidence="1">
    <location>
        <begin position="413"/>
        <end position="423"/>
    </location>
</feature>
<evidence type="ECO:0000313" key="6">
    <source>
        <dbReference type="RefSeq" id="XP_047738609.1"/>
    </source>
</evidence>
<dbReference type="PANTHER" id="PTHR22963:SF39">
    <property type="entry name" value="DUMPY"/>
    <property type="match status" value="1"/>
</dbReference>
<feature type="region of interest" description="Disordered" evidence="2">
    <location>
        <begin position="45"/>
        <end position="77"/>
    </location>
</feature>
<evidence type="ECO:0000256" key="3">
    <source>
        <dbReference type="SAM" id="SignalP"/>
    </source>
</evidence>
<protein>
    <submittedName>
        <fullName evidence="6 7">Neurogenic locus notch homolog protein 1 isoform X1</fullName>
    </submittedName>
</protein>
<dbReference type="GeneID" id="108669815"/>
<dbReference type="RefSeq" id="XP_047738609.1">
    <property type="nucleotide sequence ID" value="XM_047882653.1"/>
</dbReference>
<dbReference type="InterPro" id="IPR000742">
    <property type="entry name" value="EGF"/>
</dbReference>
<keyword evidence="1" id="KW-0245">EGF-like domain</keyword>
<feature type="compositionally biased region" description="Polar residues" evidence="2">
    <location>
        <begin position="57"/>
        <end position="71"/>
    </location>
</feature>
<dbReference type="Proteomes" id="UP000694843">
    <property type="component" value="Unplaced"/>
</dbReference>
<keyword evidence="5" id="KW-1185">Reference proteome</keyword>
<feature type="domain" description="EGF-like" evidence="4">
    <location>
        <begin position="451"/>
        <end position="495"/>
    </location>
</feature>
<feature type="domain" description="EGF-like" evidence="4">
    <location>
        <begin position="187"/>
        <end position="226"/>
    </location>
</feature>
<feature type="chain" id="PRO_5044697480" evidence="3">
    <location>
        <begin position="18"/>
        <end position="576"/>
    </location>
</feature>
<sequence>MRVVVLSLAVLLGSAVAQHSFRFPSSTLSQIRPIAGFPDSRIASGPVRSSGLGPIRGSSSQVGLRQSSASGSGDPCRPTPCGPNTSCSVNARGIAQCKCLDNFVPDGNTINGCKPQCVSDFECPDDYRCRQTKCERVCVPGACGLNADCDARNHRAVCTCPKGYAGSPEVSCNKNLPVVRANPPAPPPDPCFPSPCGDGAECRERDGRAVCTCPYAYEGDPLTRCTRVECVESSECPTNQACQQQKCINPCTIPDICGRGSECTVRNHQPVCSCGRGFTGDPFVACRRFDPQELCQPSPCGANTNCRVENDRAVCSCIDNYIGNPLEGCRAECVSDRDCPGDRTCRDNRCVNPCAYNACGENSYCDVRNNRVTCTCPQFFQGDPHSRCFAECTEHDDCSSSQACFELRCIDPCVGACGTGADCKVENHKPICSCPKGFTGHPFESCRPFTEADLCNPNPCGTGADCTPGHDRSGESRPVCTCPIGDIGNPLVSCQRGECQSPNDCAAEETCHAYHCQSACFTETGSVCGELADCTVRNHQPVCSCPPGYSGDPLRACYTAATSRFASSARFSAGRT</sequence>
<keyword evidence="3" id="KW-0732">Signal</keyword>
<dbReference type="OrthoDB" id="6343936at2759"/>
<dbReference type="Pfam" id="PF21164">
    <property type="entry name" value="Dumpy_DPY"/>
    <property type="match status" value="1"/>
</dbReference>
<reference evidence="6 7" key="1">
    <citation type="submission" date="2025-04" db="UniProtKB">
        <authorList>
            <consortium name="RefSeq"/>
        </authorList>
    </citation>
    <scope>IDENTIFICATION</scope>
    <source>
        <tissue evidence="6 7">Whole organism</tissue>
    </source>
</reference>
<evidence type="ECO:0000313" key="7">
    <source>
        <dbReference type="RefSeq" id="XP_047738610.1"/>
    </source>
</evidence>
<feature type="domain" description="EGF-like" evidence="4">
    <location>
        <begin position="410"/>
        <end position="444"/>
    </location>
</feature>
<name>A0A979FNI0_HYAAZ</name>
<keyword evidence="1" id="KW-1015">Disulfide bond</keyword>
<gene>
    <name evidence="6 7" type="primary">LOC108669815</name>
</gene>
<dbReference type="Gene3D" id="2.10.25.10">
    <property type="entry name" value="Laminin"/>
    <property type="match status" value="1"/>
</dbReference>